<dbReference type="AlphaFoldDB" id="A0A3P5XU36"/>
<sequence length="39" mass="4322">MRVTVRRLLKKCGYPPGLQKIAVDTVVKHTELMAGGIEI</sequence>
<dbReference type="InterPro" id="IPR021810">
    <property type="entry name" value="T1RH-like_C"/>
</dbReference>
<dbReference type="Proteomes" id="UP000270468">
    <property type="component" value="Unassembled WGS sequence"/>
</dbReference>
<organism evidence="2 3">
    <name type="scientific">Filibacter tadaridae</name>
    <dbReference type="NCBI Taxonomy" id="2483811"/>
    <lineage>
        <taxon>Bacteria</taxon>
        <taxon>Bacillati</taxon>
        <taxon>Bacillota</taxon>
        <taxon>Bacilli</taxon>
        <taxon>Bacillales</taxon>
        <taxon>Caryophanaceae</taxon>
        <taxon>Filibacter</taxon>
    </lineage>
</organism>
<proteinExistence type="predicted"/>
<name>A0A3P5XU36_9BACL</name>
<accession>A0A3P5XU36</accession>
<dbReference type="OrthoDB" id="9758243at2"/>
<dbReference type="EMBL" id="UXAV01000062">
    <property type="protein sequence ID" value="VDC33809.1"/>
    <property type="molecule type" value="Genomic_DNA"/>
</dbReference>
<feature type="domain" description="Type I restriction enzyme HindI endonuclease subunit-like C-terminal" evidence="1">
    <location>
        <begin position="1"/>
        <end position="34"/>
    </location>
</feature>
<dbReference type="Pfam" id="PF11867">
    <property type="entry name" value="T1RH-like_C"/>
    <property type="match status" value="1"/>
</dbReference>
<gene>
    <name evidence="2" type="ORF">FILTAD_03059</name>
</gene>
<evidence type="ECO:0000313" key="2">
    <source>
        <dbReference type="EMBL" id="VDC33809.1"/>
    </source>
</evidence>
<evidence type="ECO:0000259" key="1">
    <source>
        <dbReference type="Pfam" id="PF11867"/>
    </source>
</evidence>
<protein>
    <recommendedName>
        <fullName evidence="1">Type I restriction enzyme HindI endonuclease subunit-like C-terminal domain-containing protein</fullName>
    </recommendedName>
</protein>
<reference evidence="2 3" key="1">
    <citation type="submission" date="2018-11" db="EMBL/GenBank/DDBJ databases">
        <authorList>
            <person name="Criscuolo A."/>
        </authorList>
    </citation>
    <scope>NUCLEOTIDE SEQUENCE [LARGE SCALE GENOMIC DNA]</scope>
    <source>
        <strain evidence="2">ATB-66</strain>
    </source>
</reference>
<keyword evidence="3" id="KW-1185">Reference proteome</keyword>
<evidence type="ECO:0000313" key="3">
    <source>
        <dbReference type="Proteomes" id="UP000270468"/>
    </source>
</evidence>